<protein>
    <submittedName>
        <fullName evidence="2">CST complex subunit TEN1-like</fullName>
    </submittedName>
</protein>
<dbReference type="GeneID" id="102999486"/>
<dbReference type="AlphaFoldDB" id="A0A452CKW4"/>
<proteinExistence type="predicted"/>
<accession>A0A452CKW4</accession>
<evidence type="ECO:0000313" key="2">
    <source>
        <dbReference type="RefSeq" id="XP_028023651.2"/>
    </source>
</evidence>
<dbReference type="GO" id="GO:0010521">
    <property type="term" value="F:telomerase inhibitor activity"/>
    <property type="evidence" value="ECO:0007669"/>
    <property type="project" value="TreeGrafter"/>
</dbReference>
<sequence length="123" mass="13729">MMLPEPGICYFPWEVSAGRAPDGDTLRTLGRLYSYDTTRSRVTLVARHRSHQHSILVWTKLVEPLQAQVGPLYTVLGELGHQKDGGRGVKAREPACVGGTSLPWLEQAVREERLYQRKGASSQ</sequence>
<dbReference type="Pfam" id="PF15490">
    <property type="entry name" value="Ten1_2"/>
    <property type="match status" value="1"/>
</dbReference>
<name>A0A452CKW4_BALAC</name>
<dbReference type="InParanoid" id="A0A452CKW4"/>
<dbReference type="STRING" id="310752.A0A452CKW4"/>
<dbReference type="GO" id="GO:0032211">
    <property type="term" value="P:negative regulation of telomere maintenance via telomerase"/>
    <property type="evidence" value="ECO:0007669"/>
    <property type="project" value="TreeGrafter"/>
</dbReference>
<dbReference type="GO" id="GO:0003697">
    <property type="term" value="F:single-stranded DNA binding"/>
    <property type="evidence" value="ECO:0007669"/>
    <property type="project" value="InterPro"/>
</dbReference>
<gene>
    <name evidence="2" type="primary">LOC102999486</name>
</gene>
<dbReference type="Gene3D" id="2.40.50.140">
    <property type="entry name" value="Nucleic acid-binding proteins"/>
    <property type="match status" value="1"/>
</dbReference>
<dbReference type="PANTHER" id="PTHR33905">
    <property type="entry name" value="CST COMPLEX SUBUNIT TEN1"/>
    <property type="match status" value="1"/>
</dbReference>
<dbReference type="RefSeq" id="XP_028023651.2">
    <property type="nucleotide sequence ID" value="XM_028167850.2"/>
</dbReference>
<dbReference type="PANTHER" id="PTHR33905:SF1">
    <property type="entry name" value="CST COMPLEX SUBUNIT TEN1"/>
    <property type="match status" value="1"/>
</dbReference>
<dbReference type="InterPro" id="IPR029146">
    <property type="entry name" value="Ten1_animal_plant"/>
</dbReference>
<reference evidence="2" key="1">
    <citation type="submission" date="2025-08" db="UniProtKB">
        <authorList>
            <consortium name="RefSeq"/>
        </authorList>
    </citation>
    <scope>IDENTIFICATION</scope>
</reference>
<evidence type="ECO:0000313" key="1">
    <source>
        <dbReference type="Proteomes" id="UP001652580"/>
    </source>
</evidence>
<dbReference type="GO" id="GO:1990879">
    <property type="term" value="C:CST complex"/>
    <property type="evidence" value="ECO:0007669"/>
    <property type="project" value="InterPro"/>
</dbReference>
<dbReference type="GO" id="GO:0042162">
    <property type="term" value="F:telomeric DNA binding"/>
    <property type="evidence" value="ECO:0007669"/>
    <property type="project" value="TreeGrafter"/>
</dbReference>
<organism evidence="1 2">
    <name type="scientific">Balaenoptera acutorostrata</name>
    <name type="common">Common minke whale</name>
    <name type="synonym">Balaena rostrata</name>
    <dbReference type="NCBI Taxonomy" id="9767"/>
    <lineage>
        <taxon>Eukaryota</taxon>
        <taxon>Metazoa</taxon>
        <taxon>Chordata</taxon>
        <taxon>Craniata</taxon>
        <taxon>Vertebrata</taxon>
        <taxon>Euteleostomi</taxon>
        <taxon>Mammalia</taxon>
        <taxon>Eutheria</taxon>
        <taxon>Laurasiatheria</taxon>
        <taxon>Artiodactyla</taxon>
        <taxon>Whippomorpha</taxon>
        <taxon>Cetacea</taxon>
        <taxon>Mysticeti</taxon>
        <taxon>Balaenopteridae</taxon>
        <taxon>Balaenoptera</taxon>
    </lineage>
</organism>
<dbReference type="Proteomes" id="UP001652580">
    <property type="component" value="Chromosome 7"/>
</dbReference>
<dbReference type="InterPro" id="IPR012340">
    <property type="entry name" value="NA-bd_OB-fold"/>
</dbReference>
<keyword evidence="1" id="KW-1185">Reference proteome</keyword>